<accession>A0A3M7Q298</accession>
<protein>
    <submittedName>
        <fullName evidence="1">Uncharacterized protein</fullName>
    </submittedName>
</protein>
<proteinExistence type="predicted"/>
<dbReference type="AlphaFoldDB" id="A0A3M7Q298"/>
<name>A0A3M7Q298_BRAPC</name>
<keyword evidence="2" id="KW-1185">Reference proteome</keyword>
<sequence length="91" mass="10928">MALSGKILLFKLFNLKRAKLFAMWGNFLVKRQKKYPWARLSDLLVRRIKKETTKYVALYCMCSINFNFNSSKKDEFLLNLYLNFTIPYVFN</sequence>
<gene>
    <name evidence="1" type="ORF">BpHYR1_007299</name>
</gene>
<organism evidence="1 2">
    <name type="scientific">Brachionus plicatilis</name>
    <name type="common">Marine rotifer</name>
    <name type="synonym">Brachionus muelleri</name>
    <dbReference type="NCBI Taxonomy" id="10195"/>
    <lineage>
        <taxon>Eukaryota</taxon>
        <taxon>Metazoa</taxon>
        <taxon>Spiralia</taxon>
        <taxon>Gnathifera</taxon>
        <taxon>Rotifera</taxon>
        <taxon>Eurotatoria</taxon>
        <taxon>Monogononta</taxon>
        <taxon>Pseudotrocha</taxon>
        <taxon>Ploima</taxon>
        <taxon>Brachionidae</taxon>
        <taxon>Brachionus</taxon>
    </lineage>
</organism>
<dbReference type="Proteomes" id="UP000276133">
    <property type="component" value="Unassembled WGS sequence"/>
</dbReference>
<dbReference type="EMBL" id="REGN01007865">
    <property type="protein sequence ID" value="RNA05071.1"/>
    <property type="molecule type" value="Genomic_DNA"/>
</dbReference>
<comment type="caution">
    <text evidence="1">The sequence shown here is derived from an EMBL/GenBank/DDBJ whole genome shotgun (WGS) entry which is preliminary data.</text>
</comment>
<evidence type="ECO:0000313" key="2">
    <source>
        <dbReference type="Proteomes" id="UP000276133"/>
    </source>
</evidence>
<evidence type="ECO:0000313" key="1">
    <source>
        <dbReference type="EMBL" id="RNA05071.1"/>
    </source>
</evidence>
<reference evidence="1 2" key="1">
    <citation type="journal article" date="2018" name="Sci. Rep.">
        <title>Genomic signatures of local adaptation to the degree of environmental predictability in rotifers.</title>
        <authorList>
            <person name="Franch-Gras L."/>
            <person name="Hahn C."/>
            <person name="Garcia-Roger E.M."/>
            <person name="Carmona M.J."/>
            <person name="Serra M."/>
            <person name="Gomez A."/>
        </authorList>
    </citation>
    <scope>NUCLEOTIDE SEQUENCE [LARGE SCALE GENOMIC DNA]</scope>
    <source>
        <strain evidence="1">HYR1</strain>
    </source>
</reference>